<organism evidence="8 9">
    <name type="scientific">Gossypium armourianum</name>
    <dbReference type="NCBI Taxonomy" id="34283"/>
    <lineage>
        <taxon>Eukaryota</taxon>
        <taxon>Viridiplantae</taxon>
        <taxon>Streptophyta</taxon>
        <taxon>Embryophyta</taxon>
        <taxon>Tracheophyta</taxon>
        <taxon>Spermatophyta</taxon>
        <taxon>Magnoliopsida</taxon>
        <taxon>eudicotyledons</taxon>
        <taxon>Gunneridae</taxon>
        <taxon>Pentapetalae</taxon>
        <taxon>rosids</taxon>
        <taxon>malvids</taxon>
        <taxon>Malvales</taxon>
        <taxon>Malvaceae</taxon>
        <taxon>Malvoideae</taxon>
        <taxon>Gossypium</taxon>
    </lineage>
</organism>
<evidence type="ECO:0000313" key="8">
    <source>
        <dbReference type="EMBL" id="MBA0833132.1"/>
    </source>
</evidence>
<dbReference type="Pfam" id="PF11715">
    <property type="entry name" value="Beta-prop_Nup120_160"/>
    <property type="match status" value="1"/>
</dbReference>
<protein>
    <recommendedName>
        <fullName evidence="10">Nuclear pore complex protein NUP160</fullName>
    </recommendedName>
</protein>
<dbReference type="InterPro" id="IPR059141">
    <property type="entry name" value="Beta-prop_Nup120_160"/>
</dbReference>
<feature type="domain" description="Nucleoporin Nup120/160 beta-propeller" evidence="5">
    <location>
        <begin position="59"/>
        <end position="557"/>
    </location>
</feature>
<feature type="transmembrane region" description="Helical" evidence="4">
    <location>
        <begin position="1204"/>
        <end position="1229"/>
    </location>
</feature>
<keyword evidence="2" id="KW-0813">Transport</keyword>
<keyword evidence="4" id="KW-0812">Transmembrane</keyword>
<dbReference type="EMBL" id="JABFAE010000007">
    <property type="protein sequence ID" value="MBA0833132.1"/>
    <property type="molecule type" value="Genomic_DNA"/>
</dbReference>
<dbReference type="PANTHER" id="PTHR21286:SF0">
    <property type="entry name" value="NUCLEAR PORE COMPLEX PROTEIN NUP160"/>
    <property type="match status" value="1"/>
</dbReference>
<dbReference type="GO" id="GO:0017056">
    <property type="term" value="F:structural constituent of nuclear pore"/>
    <property type="evidence" value="ECO:0007669"/>
    <property type="project" value="TreeGrafter"/>
</dbReference>
<evidence type="ECO:0000256" key="2">
    <source>
        <dbReference type="ARBA" id="ARBA00022448"/>
    </source>
</evidence>
<reference evidence="8 9" key="1">
    <citation type="journal article" date="2019" name="Genome Biol. Evol.">
        <title>Insights into the evolution of the New World diploid cottons (Gossypium, subgenus Houzingenia) based on genome sequencing.</title>
        <authorList>
            <person name="Grover C.E."/>
            <person name="Arick M.A. 2nd"/>
            <person name="Thrash A."/>
            <person name="Conover J.L."/>
            <person name="Sanders W.S."/>
            <person name="Peterson D.G."/>
            <person name="Frelichowski J.E."/>
            <person name="Scheffler J.A."/>
            <person name="Scheffler B.E."/>
            <person name="Wendel J.F."/>
        </authorList>
    </citation>
    <scope>NUCLEOTIDE SEQUENCE [LARGE SCALE GENOMIC DNA]</scope>
    <source>
        <strain evidence="8">6</strain>
        <tissue evidence="8">Leaf</tissue>
    </source>
</reference>
<dbReference type="Pfam" id="PF17238">
    <property type="entry name" value="NUP160_helical_2"/>
    <property type="match status" value="1"/>
</dbReference>
<proteinExistence type="predicted"/>
<evidence type="ECO:0000259" key="7">
    <source>
        <dbReference type="Pfam" id="PF23354"/>
    </source>
</evidence>
<keyword evidence="3" id="KW-0539">Nucleus</keyword>
<evidence type="ECO:0000259" key="5">
    <source>
        <dbReference type="Pfam" id="PF11715"/>
    </source>
</evidence>
<comment type="subcellular location">
    <subcellularLocation>
        <location evidence="1">Nucleus</location>
    </subcellularLocation>
</comment>
<keyword evidence="4" id="KW-1133">Transmembrane helix</keyword>
<feature type="domain" description="NUP160 middle TPR" evidence="7">
    <location>
        <begin position="1025"/>
        <end position="1181"/>
    </location>
</feature>
<feature type="domain" description="NUP160 helical" evidence="6">
    <location>
        <begin position="574"/>
        <end position="755"/>
    </location>
</feature>
<accession>A0A7J9JFE5</accession>
<keyword evidence="9" id="KW-1185">Reference proteome</keyword>
<sequence length="1468" mass="165333">MMVVGTEVPVIGSDSIKWIDLTIPSSINHIDNGGFAPPTADSASATYIDGDDSFYLICQIHMAQSNVLEIFKLSQEFPHNTGLRLSFSHPLSAFALVSAFPTKSHYLLYTVTISGIAYFIKLSKDLTSIFSRDELIELDARAYSNCNEPITCMAANLGCLLLGRNDGSVTCFQLGSLHQTAPGFVFELRDDSGVSLGRLWGFMSRGRGVGAVQDLIIKEILGKKVVFVLHHDGFLRAWDLLSRNKILSHAMTVPTSLEGDLYHLTSPFFCNYYISHVFLYLVIAGATSTRLWLGEYNSDSSIVPLAILYKSTLEVSMEVIYVYSLCCSTGDRISLSVDSSVKNFPVDEGGCIDVKLTSDKIWILKDNGLAYHHLFNSSNILAILWFLIFFRNLSSREEAYCYALQEEFIADQLFQSSEHTSDDLISIISSILSSGKDQIVPFVSSIFLRRLLHPGVYHNKVLRSTFLDYSKHWTDNEFQSLTVDGLKKEILSLVEHESMAESPISIFRGWKNFCCRYFQYWCKKNAPYALIIQSTSGAVGLIRKHSVSLFRSLENTELLTDGLSEDLGDLASFGLDLFNDNSDREILFEVLRCVVNISQQLGKTASFVFYESFVGRQSISSEEIIPRLLKILGAGYGPSTRAGYLSGLGSDIALEREQRDHKNLRKFSVDMLLSLHDLCKKAASWRKILDVIESYLQFLVPKKFTQNSGAETLSCLNNSILVQASCQIAKVMFEYALDILLFVSYLMSIGGQVSYCLLGHSSIAKGIYQIMHLLKGKICIVSNDTILDMDMIWDLCLTQFFLIQINMVHDDITRIQVDLVPMIEEIISEWLIILVFCTTPSESPAIEDFSSQLSLLQIDNKINKRSWREKLGKCDFTLASLLLLNNQSSSGYERHLSLGCLLNPHEIITSVQKFASWIVWGHTGEVSSSFLRRSTELAIVLLRNGQYDAVESLSKIHILPCFLGAKIFTLSKYLLAIFEANARRERIFRSIQDTSGDWCLLQHLLGCCLVAQTQRGLHGVLKGRKVGEAVSCFFRAASGEGASQALQSLSDEAGLPYLGFNGHVSAAWKLHYYQWVMQLFEQYNISEGACQFALAALEQVDDLGLGGDGFERDSSNESTTTIKGRLWANVFKFTLDLNLLNDAYCAIISNPDEESKYICLRRFVIVLYECGAIKVLLYIPLFGIATFLLAVFTILLALHHGSASSFTILILAVLAQILCNGQLPLIGLADKVERELAWKAERTDILAKPNPYKLLYAFEIHRHNWRKAASYMYLYSARLRTDTVQKDQQHMSITLQERLNALSAAVNALQLVHPAYAWIDPLPEGYSLRNEHYPHKKAKTTVKEQCNYYIYKELYYSVIFSFCCHQKKHALNLIIIGKMNLFDSLIMSMYVLSSPISFKSVRDLIQCCQAVNDVPSQRLQFCIDIEKLEYEIVLTSAEYQLSLANVKWTYSGNFLFLFLRVLHLLMLV</sequence>
<comment type="caution">
    <text evidence="8">The sequence shown here is derived from an EMBL/GenBank/DDBJ whole genome shotgun (WGS) entry which is preliminary data.</text>
</comment>
<feature type="domain" description="NUP160 middle TPR" evidence="7">
    <location>
        <begin position="1222"/>
        <end position="1311"/>
    </location>
</feature>
<evidence type="ECO:0000256" key="4">
    <source>
        <dbReference type="SAM" id="Phobius"/>
    </source>
</evidence>
<dbReference type="PANTHER" id="PTHR21286">
    <property type="entry name" value="NUCLEAR PORE COMPLEX PROTEIN NUP160"/>
    <property type="match status" value="1"/>
</dbReference>
<dbReference type="Proteomes" id="UP000593575">
    <property type="component" value="Unassembled WGS sequence"/>
</dbReference>
<feature type="non-terminal residue" evidence="8">
    <location>
        <position position="1468"/>
    </location>
</feature>
<evidence type="ECO:0000259" key="6">
    <source>
        <dbReference type="Pfam" id="PF17238"/>
    </source>
</evidence>
<dbReference type="GO" id="GO:0005643">
    <property type="term" value="C:nuclear pore"/>
    <property type="evidence" value="ECO:0007669"/>
    <property type="project" value="TreeGrafter"/>
</dbReference>
<evidence type="ECO:0008006" key="10">
    <source>
        <dbReference type="Google" id="ProtNLM"/>
    </source>
</evidence>
<dbReference type="InterPro" id="IPR021717">
    <property type="entry name" value="Nucleoporin_Nup160"/>
</dbReference>
<evidence type="ECO:0000256" key="3">
    <source>
        <dbReference type="ARBA" id="ARBA00023242"/>
    </source>
</evidence>
<dbReference type="Pfam" id="PF23354">
    <property type="entry name" value="TPR_NUP160_120_M"/>
    <property type="match status" value="2"/>
</dbReference>
<gene>
    <name evidence="8" type="ORF">Goarm_017468</name>
</gene>
<evidence type="ECO:0000256" key="1">
    <source>
        <dbReference type="ARBA" id="ARBA00004123"/>
    </source>
</evidence>
<keyword evidence="4" id="KW-0472">Membrane</keyword>
<name>A0A7J9JFE5_9ROSI</name>
<dbReference type="InterPro" id="IPR056535">
    <property type="entry name" value="TPR_NUP160_M"/>
</dbReference>
<evidence type="ECO:0000313" key="9">
    <source>
        <dbReference type="Proteomes" id="UP000593575"/>
    </source>
</evidence>
<feature type="transmembrane region" description="Helical" evidence="4">
    <location>
        <begin position="1175"/>
        <end position="1198"/>
    </location>
</feature>
<dbReference type="InterPro" id="IPR035192">
    <property type="entry name" value="NUP160_hel_plant"/>
</dbReference>